<evidence type="ECO:0000313" key="5">
    <source>
        <dbReference type="Proteomes" id="UP001551176"/>
    </source>
</evidence>
<evidence type="ECO:0000313" key="4">
    <source>
        <dbReference type="EMBL" id="MEU6820868.1"/>
    </source>
</evidence>
<feature type="domain" description="FAD-binding" evidence="3">
    <location>
        <begin position="27"/>
        <end position="378"/>
    </location>
</feature>
<keyword evidence="1 4" id="KW-0560">Oxidoreductase</keyword>
<evidence type="ECO:0000256" key="2">
    <source>
        <dbReference type="SAM" id="MobiDB-lite"/>
    </source>
</evidence>
<dbReference type="GO" id="GO:0008688">
    <property type="term" value="F:3-(3-hydroxyphenyl)propionate hydroxylase activity"/>
    <property type="evidence" value="ECO:0007669"/>
    <property type="project" value="UniProtKB-EC"/>
</dbReference>
<dbReference type="RefSeq" id="WP_359346739.1">
    <property type="nucleotide sequence ID" value="NZ_JBEYXV010000004.1"/>
</dbReference>
<organism evidence="4 5">
    <name type="scientific">Streptomyces atriruber</name>
    <dbReference type="NCBI Taxonomy" id="545121"/>
    <lineage>
        <taxon>Bacteria</taxon>
        <taxon>Bacillati</taxon>
        <taxon>Actinomycetota</taxon>
        <taxon>Actinomycetes</taxon>
        <taxon>Kitasatosporales</taxon>
        <taxon>Streptomycetaceae</taxon>
        <taxon>Streptomyces</taxon>
    </lineage>
</organism>
<dbReference type="Gene3D" id="3.30.70.2450">
    <property type="match status" value="1"/>
</dbReference>
<sequence>MTDSKAQLGVRGSPGAVDADGPTADVDADVAVIGCGPVGMTLAALLGKAGHSVVVLERHPGLYGLPRAASLDGETMRTLQGLGLVDELAPNMRAQDAYEWRNGTGDLLIRQEFRDVGASGWADLYLFHQPSLEKALHSLCASLPDVDIRLGSEVTGLAQDRDRVTLDLADGASLAARYAVGCDGGNSFVRGALGIEQDDLGFSEPWLVHDFALRRPAAELGLPSMLQIGDPEEPTTIITTAAGHQRFCFLLDGDEDDEDDDDDDDEGDHDDFQLARAADRVWSRVGRYLSRDDADIVRTATYTFQSLVARQWRVGRVLLAGDAAHQMPPFLGQGLCSGIRDARNIAFKVDLVLRGVQGAEVLDTYQSEREPHVRGVTATSMQLGRQHTLRDPVLARERDVTLMARRAALQEPERIRLPDLGPGLLAFGGGRLSVQGRVSDGRRTGLLDEVVGGGFRLLVVERALPQLSPALLASLGEVGVTVVGLGPSAAGAVLADLDGTHRRWLSDIGATAAAVRPDNYVYAAGPDAGAVADRLLTALAPDLCA</sequence>
<dbReference type="PANTHER" id="PTHR43476:SF3">
    <property type="entry name" value="FAD-BINDING MONOOXYGENASE"/>
    <property type="match status" value="1"/>
</dbReference>
<dbReference type="EMBL" id="JBEYXV010000004">
    <property type="protein sequence ID" value="MEU6820868.1"/>
    <property type="molecule type" value="Genomic_DNA"/>
</dbReference>
<dbReference type="Proteomes" id="UP001551176">
    <property type="component" value="Unassembled WGS sequence"/>
</dbReference>
<dbReference type="PRINTS" id="PR00420">
    <property type="entry name" value="RNGMNOXGNASE"/>
</dbReference>
<dbReference type="PANTHER" id="PTHR43476">
    <property type="entry name" value="3-(3-HYDROXY-PHENYL)PROPIONATE/3-HYDROXYCINNAMIC ACID HYDROXYLASE"/>
    <property type="match status" value="1"/>
</dbReference>
<accession>A0ABV3BIN7</accession>
<reference evidence="4 5" key="1">
    <citation type="submission" date="2024-06" db="EMBL/GenBank/DDBJ databases">
        <title>The Natural Products Discovery Center: Release of the First 8490 Sequenced Strains for Exploring Actinobacteria Biosynthetic Diversity.</title>
        <authorList>
            <person name="Kalkreuter E."/>
            <person name="Kautsar S.A."/>
            <person name="Yang D."/>
            <person name="Bader C.D."/>
            <person name="Teijaro C.N."/>
            <person name="Fluegel L."/>
            <person name="Davis C.M."/>
            <person name="Simpson J.R."/>
            <person name="Lauterbach L."/>
            <person name="Steele A.D."/>
            <person name="Gui C."/>
            <person name="Meng S."/>
            <person name="Li G."/>
            <person name="Viehrig K."/>
            <person name="Ye F."/>
            <person name="Su P."/>
            <person name="Kiefer A.F."/>
            <person name="Nichols A."/>
            <person name="Cepeda A.J."/>
            <person name="Yan W."/>
            <person name="Fan B."/>
            <person name="Jiang Y."/>
            <person name="Adhikari A."/>
            <person name="Zheng C.-J."/>
            <person name="Schuster L."/>
            <person name="Cowan T.M."/>
            <person name="Smanski M.J."/>
            <person name="Chevrette M.G."/>
            <person name="De Carvalho L.P.S."/>
            <person name="Shen B."/>
        </authorList>
    </citation>
    <scope>NUCLEOTIDE SEQUENCE [LARGE SCALE GENOMIC DNA]</scope>
    <source>
        <strain evidence="4 5">NPDC046838</strain>
    </source>
</reference>
<dbReference type="EC" id="1.14.13.127" evidence="4"/>
<dbReference type="NCBIfam" id="NF004829">
    <property type="entry name" value="PRK06183.1-3"/>
    <property type="match status" value="1"/>
</dbReference>
<dbReference type="SUPFAM" id="SSF51905">
    <property type="entry name" value="FAD/NAD(P)-binding domain"/>
    <property type="match status" value="1"/>
</dbReference>
<dbReference type="InterPro" id="IPR002938">
    <property type="entry name" value="FAD-bd"/>
</dbReference>
<comment type="caution">
    <text evidence="4">The sequence shown here is derived from an EMBL/GenBank/DDBJ whole genome shotgun (WGS) entry which is preliminary data.</text>
</comment>
<evidence type="ECO:0000259" key="3">
    <source>
        <dbReference type="Pfam" id="PF01494"/>
    </source>
</evidence>
<protein>
    <submittedName>
        <fullName evidence="4">Bifunctional 3-(3-hydroxy-phenyl)propionate/3-hydroxycinnamic acid hydroxylase</fullName>
        <ecNumber evidence="4">1.14.13.127</ecNumber>
    </submittedName>
</protein>
<dbReference type="Pfam" id="PF01494">
    <property type="entry name" value="FAD_binding_3"/>
    <property type="match status" value="1"/>
</dbReference>
<dbReference type="InterPro" id="IPR036188">
    <property type="entry name" value="FAD/NAD-bd_sf"/>
</dbReference>
<keyword evidence="5" id="KW-1185">Reference proteome</keyword>
<feature type="region of interest" description="Disordered" evidence="2">
    <location>
        <begin position="1"/>
        <end position="21"/>
    </location>
</feature>
<name>A0ABV3BIN7_9ACTN</name>
<evidence type="ECO:0000256" key="1">
    <source>
        <dbReference type="ARBA" id="ARBA00023002"/>
    </source>
</evidence>
<dbReference type="InterPro" id="IPR050631">
    <property type="entry name" value="PheA/TfdB_FAD_monoxygenase"/>
</dbReference>
<proteinExistence type="predicted"/>
<gene>
    <name evidence="4" type="ORF">ABZ921_09580</name>
</gene>
<dbReference type="Gene3D" id="3.50.50.60">
    <property type="entry name" value="FAD/NAD(P)-binding domain"/>
    <property type="match status" value="1"/>
</dbReference>